<proteinExistence type="predicted"/>
<comment type="caution">
    <text evidence="3">The sequence shown here is derived from an EMBL/GenBank/DDBJ whole genome shotgun (WGS) entry which is preliminary data.</text>
</comment>
<feature type="transmembrane region" description="Helical" evidence="2">
    <location>
        <begin position="20"/>
        <end position="42"/>
    </location>
</feature>
<sequence length="65" mass="6961">MSAPNTDVEKQEKEHKPALLGIKGAIIVAVLLLLGLITWLAAKGQEPVTPETRIDARTGAEVETQ</sequence>
<dbReference type="RefSeq" id="WP_167194664.1">
    <property type="nucleotide sequence ID" value="NZ_JAAORB010000008.1"/>
</dbReference>
<keyword evidence="4" id="KW-1185">Reference proteome</keyword>
<feature type="region of interest" description="Disordered" evidence="1">
    <location>
        <begin position="46"/>
        <end position="65"/>
    </location>
</feature>
<evidence type="ECO:0000256" key="2">
    <source>
        <dbReference type="SAM" id="Phobius"/>
    </source>
</evidence>
<protein>
    <submittedName>
        <fullName evidence="3">Uncharacterized protein</fullName>
    </submittedName>
</protein>
<dbReference type="AlphaFoldDB" id="A0A967BD94"/>
<accession>A0A967BD94</accession>
<dbReference type="Proteomes" id="UP000639775">
    <property type="component" value="Unassembled WGS sequence"/>
</dbReference>
<reference evidence="3" key="1">
    <citation type="submission" date="2020-03" db="EMBL/GenBank/DDBJ databases">
        <title>Roseovarius gahaiensis sp. nov., isolated from Gahai Saline Lake, China.</title>
        <authorList>
            <person name="Sun X."/>
        </authorList>
    </citation>
    <scope>NUCLEOTIDE SEQUENCE</scope>
    <source>
        <strain evidence="3">GH877</strain>
    </source>
</reference>
<keyword evidence="2" id="KW-1133">Transmembrane helix</keyword>
<gene>
    <name evidence="3" type="ORF">HAT86_06490</name>
</gene>
<name>A0A967BD94_9RHOB</name>
<evidence type="ECO:0000313" key="4">
    <source>
        <dbReference type="Proteomes" id="UP000639775"/>
    </source>
</evidence>
<evidence type="ECO:0000313" key="3">
    <source>
        <dbReference type="EMBL" id="NHQ74114.1"/>
    </source>
</evidence>
<organism evidence="3 4">
    <name type="scientific">Roseovarius gahaiensis</name>
    <dbReference type="NCBI Taxonomy" id="2716691"/>
    <lineage>
        <taxon>Bacteria</taxon>
        <taxon>Pseudomonadati</taxon>
        <taxon>Pseudomonadota</taxon>
        <taxon>Alphaproteobacteria</taxon>
        <taxon>Rhodobacterales</taxon>
        <taxon>Roseobacteraceae</taxon>
        <taxon>Roseovarius</taxon>
    </lineage>
</organism>
<dbReference type="EMBL" id="JAAORB010000008">
    <property type="protein sequence ID" value="NHQ74114.1"/>
    <property type="molecule type" value="Genomic_DNA"/>
</dbReference>
<keyword evidence="2" id="KW-0472">Membrane</keyword>
<keyword evidence="2" id="KW-0812">Transmembrane</keyword>
<evidence type="ECO:0000256" key="1">
    <source>
        <dbReference type="SAM" id="MobiDB-lite"/>
    </source>
</evidence>
<feature type="compositionally biased region" description="Basic and acidic residues" evidence="1">
    <location>
        <begin position="52"/>
        <end position="65"/>
    </location>
</feature>